<dbReference type="Pfam" id="PF05593">
    <property type="entry name" value="RHS_repeat"/>
    <property type="match status" value="1"/>
</dbReference>
<organism evidence="1 2">
    <name type="scientific">Brevundimonas kwangchunensis</name>
    <dbReference type="NCBI Taxonomy" id="322163"/>
    <lineage>
        <taxon>Bacteria</taxon>
        <taxon>Pseudomonadati</taxon>
        <taxon>Pseudomonadota</taxon>
        <taxon>Alphaproteobacteria</taxon>
        <taxon>Caulobacterales</taxon>
        <taxon>Caulobacteraceae</taxon>
        <taxon>Brevundimonas</taxon>
    </lineage>
</organism>
<comment type="caution">
    <text evidence="1">The sequence shown here is derived from an EMBL/GenBank/DDBJ whole genome shotgun (WGS) entry which is preliminary data.</text>
</comment>
<dbReference type="RefSeq" id="WP_343792962.1">
    <property type="nucleotide sequence ID" value="NZ_BAAAGA010000005.1"/>
</dbReference>
<evidence type="ECO:0000313" key="2">
    <source>
        <dbReference type="Proteomes" id="UP001501352"/>
    </source>
</evidence>
<name>A0ABP3S0E3_9CAUL</name>
<protein>
    <recommendedName>
        <fullName evidence="3">RHS repeat protein</fullName>
    </recommendedName>
</protein>
<dbReference type="InterPro" id="IPR031325">
    <property type="entry name" value="RHS_repeat"/>
</dbReference>
<accession>A0ABP3S0E3</accession>
<dbReference type="EMBL" id="BAAAGA010000005">
    <property type="protein sequence ID" value="GAA0622621.1"/>
    <property type="molecule type" value="Genomic_DNA"/>
</dbReference>
<sequence length="460" mass="48707">MAQTLTVAVAPEHYSIDERGVDMVTGAYVWSASEVVIGEPGSGGLVHGRGAWGETNQGQLAVGNATYPGTTVIFEGRSETFDQSGSTYTPRSNNGSTLSVAGTIYTYTTSTGLVVKYDTALCASATGGTCSHKGMITEVIAPNGERRQYHYTSATYVRSVNPTTSEITWGTVRRVQSITNNYGYELHYTYRSNNINASGTLTNRIGNWLGVATVTGVNNAVDYCAPAALSCSYSRTWPSVAYTQAVGDYVTATTDESGRTTQYIHGGTPRNLTAIRHPGSTSDDVALSYSGPSSGSLYGSVASVTDATGTWTYSFTDSGILRTAVSNGPQGQKLTVITDVRVGRPFSIENAYGETILQTYDSQQRLQRQAQVSGAAVEYSYDGRGNVTQTKTIPYGSGSPIVETATYNATCANPVICNRPLTTTDARGNVTDYVWDPVHGGPSTITLPAAGAGGVRPELR</sequence>
<dbReference type="Proteomes" id="UP001501352">
    <property type="component" value="Unassembled WGS sequence"/>
</dbReference>
<gene>
    <name evidence="1" type="ORF">GCM10009422_18240</name>
</gene>
<dbReference type="Gene3D" id="2.180.10.10">
    <property type="entry name" value="RHS repeat-associated core"/>
    <property type="match status" value="1"/>
</dbReference>
<evidence type="ECO:0000313" key="1">
    <source>
        <dbReference type="EMBL" id="GAA0622621.1"/>
    </source>
</evidence>
<reference evidence="2" key="1">
    <citation type="journal article" date="2019" name="Int. J. Syst. Evol. Microbiol.">
        <title>The Global Catalogue of Microorganisms (GCM) 10K type strain sequencing project: providing services to taxonomists for standard genome sequencing and annotation.</title>
        <authorList>
            <consortium name="The Broad Institute Genomics Platform"/>
            <consortium name="The Broad Institute Genome Sequencing Center for Infectious Disease"/>
            <person name="Wu L."/>
            <person name="Ma J."/>
        </authorList>
    </citation>
    <scope>NUCLEOTIDE SEQUENCE [LARGE SCALE GENOMIC DNA]</scope>
    <source>
        <strain evidence="2">JCM 12928</strain>
    </source>
</reference>
<evidence type="ECO:0008006" key="3">
    <source>
        <dbReference type="Google" id="ProtNLM"/>
    </source>
</evidence>
<keyword evidence="2" id="KW-1185">Reference proteome</keyword>
<proteinExistence type="predicted"/>